<dbReference type="InterPro" id="IPR004165">
    <property type="entry name" value="CoA_trans_fam_I"/>
</dbReference>
<dbReference type="AlphaFoldDB" id="A0A2W4J4G8"/>
<dbReference type="PANTHER" id="PTHR43293">
    <property type="entry name" value="ACETATE COA-TRANSFERASE YDIF"/>
    <property type="match status" value="1"/>
</dbReference>
<reference evidence="3" key="1">
    <citation type="submission" date="2018-05" db="EMBL/GenBank/DDBJ databases">
        <authorList>
            <person name="Lanie J.A."/>
            <person name="Ng W.-L."/>
            <person name="Kazmierczak K.M."/>
            <person name="Andrzejewski T.M."/>
            <person name="Davidsen T.M."/>
            <person name="Wayne K.J."/>
            <person name="Tettelin H."/>
            <person name="Glass J.I."/>
            <person name="Rusch D."/>
            <person name="Podicherti R."/>
            <person name="Tsui H.-C.T."/>
            <person name="Winkler M.E."/>
        </authorList>
    </citation>
    <scope>NUCLEOTIDE SEQUENCE</scope>
    <source>
        <strain evidence="3">ZC4RG45</strain>
    </source>
</reference>
<dbReference type="InterPro" id="IPR037171">
    <property type="entry name" value="NagB/RpiA_transferase-like"/>
</dbReference>
<dbReference type="PANTHER" id="PTHR43293:SF3">
    <property type="entry name" value="CHOLESTEROL RING-CLEAVING HYDROLASE IPDB SUBUNIT"/>
    <property type="match status" value="1"/>
</dbReference>
<dbReference type="Pfam" id="PF01144">
    <property type="entry name" value="CoA_trans"/>
    <property type="match status" value="1"/>
</dbReference>
<gene>
    <name evidence="2" type="ORF">DIU77_014150</name>
    <name evidence="3" type="ORF">DIU77_15700</name>
</gene>
<dbReference type="SMART" id="SM00882">
    <property type="entry name" value="CoA_trans"/>
    <property type="match status" value="1"/>
</dbReference>
<dbReference type="SUPFAM" id="SSF100950">
    <property type="entry name" value="NagB/RpiA/CoA transferase-like"/>
    <property type="match status" value="1"/>
</dbReference>
<reference evidence="2" key="2">
    <citation type="submission" date="2018-05" db="EMBL/GenBank/DDBJ databases">
        <authorList>
            <person name="Moura L."/>
            <person name="Setubal J.C."/>
        </authorList>
    </citation>
    <scope>NUCLEOTIDE SEQUENCE</scope>
    <source>
        <strain evidence="2">ZC4RG45</strain>
    </source>
</reference>
<evidence type="ECO:0000313" key="3">
    <source>
        <dbReference type="EMBL" id="PZM92785.1"/>
    </source>
</evidence>
<dbReference type="Proteomes" id="UP000249324">
    <property type="component" value="Unassembled WGS sequence"/>
</dbReference>
<comment type="similarity">
    <text evidence="1">Belongs to the 3-oxoacid CoA-transferase subunit B family.</text>
</comment>
<proteinExistence type="inferred from homology"/>
<dbReference type="EMBL" id="QGUI01000684">
    <property type="protein sequence ID" value="PZM92785.1"/>
    <property type="molecule type" value="Genomic_DNA"/>
</dbReference>
<evidence type="ECO:0000313" key="4">
    <source>
        <dbReference type="Proteomes" id="UP000249324"/>
    </source>
</evidence>
<keyword evidence="3" id="KW-0808">Transferase</keyword>
<dbReference type="EC" id="2.8.3.-" evidence="2"/>
<protein>
    <submittedName>
        <fullName evidence="3">Acyl CoA--acetate/3-ketoacid CoA transferase subunit beta</fullName>
    </submittedName>
    <submittedName>
        <fullName evidence="2">CoA-transferase</fullName>
        <ecNumber evidence="2">2.8.3.-</ecNumber>
    </submittedName>
</protein>
<comment type="caution">
    <text evidence="3">The sequence shown here is derived from an EMBL/GenBank/DDBJ whole genome shotgun (WGS) entry which is preliminary data.</text>
</comment>
<dbReference type="EMBL" id="QGUI02000204">
    <property type="protein sequence ID" value="MFO7193380.1"/>
    <property type="molecule type" value="Genomic_DNA"/>
</dbReference>
<organism evidence="3">
    <name type="scientific">Thermocrispum agreste</name>
    <dbReference type="NCBI Taxonomy" id="37925"/>
    <lineage>
        <taxon>Bacteria</taxon>
        <taxon>Bacillati</taxon>
        <taxon>Actinomycetota</taxon>
        <taxon>Actinomycetes</taxon>
        <taxon>Pseudonocardiales</taxon>
        <taxon>Pseudonocardiaceae</taxon>
        <taxon>Thermocrispum</taxon>
    </lineage>
</organism>
<sequence>MSFSIDEWFVITLARTIRNREVVFHGFGSPCAQVAMHVARTTFARDMVLVEGAMYAINPDPPFIPPTSNDASLQRGAAYRMRIEEFFDAAARGDVDRMFLSGGQIDRYGNTNVTAIGPLESPKVKLGGGGGGCNLSATIRQLTLWTTRHRSGRTLVEECDFVTDLGHRTRAGTRSELGFTGGGPQWLVTELGVFDFDEEGHARLRQIFPDVDPDTVRAATGFELRVAADLRQVGPPSSAELAAVRGIDPLGVRRLEFAPEELERTFDFHDGLPCAC</sequence>
<reference evidence="2 4" key="3">
    <citation type="journal article" date="2021" name="BMC Genomics">
        <title>Genome-resolved metagenome and metatranscriptome analyses of thermophilic composting reveal key bacterial players and their metabolic interactions.</title>
        <authorList>
            <person name="Braga L.P.P."/>
            <person name="Pereira R.V."/>
            <person name="Martins L.F."/>
            <person name="Moura L.M.S."/>
            <person name="Sanchez F.B."/>
            <person name="Patane J.S.L."/>
            <person name="da Silva A.M."/>
            <person name="Setubal J.C."/>
        </authorList>
    </citation>
    <scope>NUCLEOTIDE SEQUENCE [LARGE SCALE GENOMIC DNA]</scope>
    <source>
        <strain evidence="2">ZC4RG45</strain>
    </source>
</reference>
<reference evidence="2" key="4">
    <citation type="submission" date="2023-08" db="EMBL/GenBank/DDBJ databases">
        <authorList>
            <person name="Guima S.E.S."/>
            <person name="Martins L.F."/>
            <person name="Silva A.M."/>
            <person name="Setubal J.C."/>
        </authorList>
    </citation>
    <scope>NUCLEOTIDE SEQUENCE</scope>
    <source>
        <strain evidence="2">ZC4RG45</strain>
    </source>
</reference>
<accession>A0A2W4J4G8</accession>
<evidence type="ECO:0000256" key="1">
    <source>
        <dbReference type="ARBA" id="ARBA00007047"/>
    </source>
</evidence>
<dbReference type="Gene3D" id="3.40.1080.10">
    <property type="entry name" value="Glutaconate Coenzyme A-transferase"/>
    <property type="match status" value="1"/>
</dbReference>
<name>A0A2W4J4G8_9PSEU</name>
<evidence type="ECO:0000313" key="2">
    <source>
        <dbReference type="EMBL" id="MFO7193380.1"/>
    </source>
</evidence>
<dbReference type="GO" id="GO:0008410">
    <property type="term" value="F:CoA-transferase activity"/>
    <property type="evidence" value="ECO:0007669"/>
    <property type="project" value="InterPro"/>
</dbReference>